<dbReference type="EMBL" id="JABANM010010407">
    <property type="protein sequence ID" value="KAF4739417.1"/>
    <property type="molecule type" value="Genomic_DNA"/>
</dbReference>
<gene>
    <name evidence="1" type="ORF">FOZ62_017709</name>
</gene>
<name>A0A7J6T3G1_PEROL</name>
<reference evidence="1 2" key="1">
    <citation type="submission" date="2020-04" db="EMBL/GenBank/DDBJ databases">
        <title>Perkinsus olseni comparative genomics.</title>
        <authorList>
            <person name="Bogema D.R."/>
        </authorList>
    </citation>
    <scope>NUCLEOTIDE SEQUENCE [LARGE SCALE GENOMIC DNA]</scope>
    <source>
        <strain evidence="1">ATCC PRA-205</strain>
    </source>
</reference>
<dbReference type="AlphaFoldDB" id="A0A7J6T3G1"/>
<evidence type="ECO:0000313" key="2">
    <source>
        <dbReference type="Proteomes" id="UP000574390"/>
    </source>
</evidence>
<accession>A0A7J6T3G1</accession>
<feature type="non-terminal residue" evidence="1">
    <location>
        <position position="152"/>
    </location>
</feature>
<evidence type="ECO:0000313" key="1">
    <source>
        <dbReference type="EMBL" id="KAF4739417.1"/>
    </source>
</evidence>
<sequence length="152" mass="17453">TVKSIKVALNAMLGRLEDYSKVIIDRSLDTLPPAGTSLETEVFKSRLLSVQLDTCVRSHEALQGKLEDTLWRLTNQALSFRHLRMAYQRDLHLLRTKLKGLLVEVEDHMRFRESSGSSAQRLLRSTKEVDEFIRKVSKSDTDVNIFDGDIYM</sequence>
<comment type="caution">
    <text evidence="1">The sequence shown here is derived from an EMBL/GenBank/DDBJ whole genome shotgun (WGS) entry which is preliminary data.</text>
</comment>
<organism evidence="1 2">
    <name type="scientific">Perkinsus olseni</name>
    <name type="common">Perkinsus atlanticus</name>
    <dbReference type="NCBI Taxonomy" id="32597"/>
    <lineage>
        <taxon>Eukaryota</taxon>
        <taxon>Sar</taxon>
        <taxon>Alveolata</taxon>
        <taxon>Perkinsozoa</taxon>
        <taxon>Perkinsea</taxon>
        <taxon>Perkinsida</taxon>
        <taxon>Perkinsidae</taxon>
        <taxon>Perkinsus</taxon>
    </lineage>
</organism>
<proteinExistence type="predicted"/>
<dbReference type="Proteomes" id="UP000574390">
    <property type="component" value="Unassembled WGS sequence"/>
</dbReference>
<protein>
    <submittedName>
        <fullName evidence="1">Uncharacterized protein</fullName>
    </submittedName>
</protein>
<feature type="non-terminal residue" evidence="1">
    <location>
        <position position="1"/>
    </location>
</feature>